<comment type="caution">
    <text evidence="1">The sequence shown here is derived from an EMBL/GenBank/DDBJ whole genome shotgun (WGS) entry which is preliminary data.</text>
</comment>
<organism evidence="1 2">
    <name type="scientific">Zarconia navalis LEGE 11467</name>
    <dbReference type="NCBI Taxonomy" id="1828826"/>
    <lineage>
        <taxon>Bacteria</taxon>
        <taxon>Bacillati</taxon>
        <taxon>Cyanobacteriota</taxon>
        <taxon>Cyanophyceae</taxon>
        <taxon>Oscillatoriophycideae</taxon>
        <taxon>Oscillatoriales</taxon>
        <taxon>Oscillatoriales incertae sedis</taxon>
        <taxon>Zarconia</taxon>
        <taxon>Zarconia navalis</taxon>
    </lineage>
</organism>
<evidence type="ECO:0000313" key="2">
    <source>
        <dbReference type="Proteomes" id="UP000621799"/>
    </source>
</evidence>
<dbReference type="EMBL" id="JADEXN010000111">
    <property type="protein sequence ID" value="MBE9040719.1"/>
    <property type="molecule type" value="Genomic_DNA"/>
</dbReference>
<evidence type="ECO:0000313" key="1">
    <source>
        <dbReference type="EMBL" id="MBE9040719.1"/>
    </source>
</evidence>
<dbReference type="AlphaFoldDB" id="A0A928Z8M4"/>
<proteinExistence type="predicted"/>
<protein>
    <submittedName>
        <fullName evidence="1">Uncharacterized protein</fullName>
    </submittedName>
</protein>
<gene>
    <name evidence="1" type="ORF">IQ235_07990</name>
</gene>
<dbReference type="Proteomes" id="UP000621799">
    <property type="component" value="Unassembled WGS sequence"/>
</dbReference>
<name>A0A928Z8M4_9CYAN</name>
<sequence>MLHPDVNVDRFGVETSSISPVTGCQTFRTKAGKMGNTPISLRLGSNFDLRQQRPNLLSCQ</sequence>
<accession>A0A928Z8M4</accession>
<reference evidence="1" key="1">
    <citation type="submission" date="2020-10" db="EMBL/GenBank/DDBJ databases">
        <authorList>
            <person name="Castelo-Branco R."/>
            <person name="Eusebio N."/>
            <person name="Adriana R."/>
            <person name="Vieira A."/>
            <person name="Brugerolle De Fraissinette N."/>
            <person name="Rezende De Castro R."/>
            <person name="Schneider M.P."/>
            <person name="Vasconcelos V."/>
            <person name="Leao P.N."/>
        </authorList>
    </citation>
    <scope>NUCLEOTIDE SEQUENCE</scope>
    <source>
        <strain evidence="1">LEGE 11467</strain>
    </source>
</reference>
<keyword evidence="2" id="KW-1185">Reference proteome</keyword>